<proteinExistence type="predicted"/>
<organism evidence="3 4">
    <name type="scientific">Faecalibacterium cf. prausnitzii KLE1255</name>
    <dbReference type="NCBI Taxonomy" id="748224"/>
    <lineage>
        <taxon>Bacteria</taxon>
        <taxon>Bacillati</taxon>
        <taxon>Bacillota</taxon>
        <taxon>Clostridia</taxon>
        <taxon>Eubacteriales</taxon>
        <taxon>Oscillospiraceae</taxon>
        <taxon>Faecalibacterium</taxon>
    </lineage>
</organism>
<evidence type="ECO:0000313" key="4">
    <source>
        <dbReference type="Proteomes" id="UP000006028"/>
    </source>
</evidence>
<dbReference type="Proteomes" id="UP000006028">
    <property type="component" value="Unassembled WGS sequence"/>
</dbReference>
<protein>
    <submittedName>
        <fullName evidence="3">ATPase/histidine kinase/DNA gyrase B/HSP90 domain protein</fullName>
    </submittedName>
</protein>
<gene>
    <name evidence="3" type="ORF">HMPREF9436_01273</name>
</gene>
<dbReference type="BioCyc" id="FCF748224-HMP:GTSS-2496-MONOMER"/>
<dbReference type="PANTHER" id="PTHR40448:SF1">
    <property type="entry name" value="TWO-COMPONENT SENSOR HISTIDINE KINASE"/>
    <property type="match status" value="1"/>
</dbReference>
<dbReference type="InterPro" id="IPR032834">
    <property type="entry name" value="NatK-like_C"/>
</dbReference>
<dbReference type="PANTHER" id="PTHR40448">
    <property type="entry name" value="TWO-COMPONENT SENSOR HISTIDINE KINASE"/>
    <property type="match status" value="1"/>
</dbReference>
<dbReference type="Pfam" id="PF14501">
    <property type="entry name" value="HATPase_c_5"/>
    <property type="match status" value="1"/>
</dbReference>
<dbReference type="SMART" id="SM00387">
    <property type="entry name" value="HATPase_c"/>
    <property type="match status" value="1"/>
</dbReference>
<dbReference type="GO" id="GO:0042802">
    <property type="term" value="F:identical protein binding"/>
    <property type="evidence" value="ECO:0007669"/>
    <property type="project" value="TreeGrafter"/>
</dbReference>
<dbReference type="GO" id="GO:0016301">
    <property type="term" value="F:kinase activity"/>
    <property type="evidence" value="ECO:0007669"/>
    <property type="project" value="UniProtKB-KW"/>
</dbReference>
<evidence type="ECO:0000259" key="2">
    <source>
        <dbReference type="SMART" id="SM00387"/>
    </source>
</evidence>
<feature type="transmembrane region" description="Helical" evidence="1">
    <location>
        <begin position="52"/>
        <end position="77"/>
    </location>
</feature>
<feature type="transmembrane region" description="Helical" evidence="1">
    <location>
        <begin position="12"/>
        <end position="32"/>
    </location>
</feature>
<dbReference type="InterPro" id="IPR036890">
    <property type="entry name" value="HATPase_C_sf"/>
</dbReference>
<dbReference type="InterPro" id="IPR003594">
    <property type="entry name" value="HATPase_dom"/>
</dbReference>
<evidence type="ECO:0000313" key="3">
    <source>
        <dbReference type="EMBL" id="EFQ07211.1"/>
    </source>
</evidence>
<keyword evidence="3" id="KW-0808">Transferase</keyword>
<keyword evidence="1" id="KW-0472">Membrane</keyword>
<sequence>MWMSDAFAEMMLGHLVCLVQGNAFILVEWAYLGRGKLRWPVLWAELLCMGQLGLSLATGMSFFNVQSVLLNVLYLFVTAQLFGGTFADKLTACLINGTMCLLVENTVNYTYSWFTGVRTGEAWQHPGCLIALCAANLIVGAAVAHSLYSWNQKCALQPLQALVMSFFPGVAVVLNIVLMVTGTQQPATRMTMLLTFGMSVAVLVHIAIVQMFNDQVVQRQNSRYRAQLEQQRAEALLDSYTEQRRLTHEFTNHMTALTALLDQGDLKGAQAYIASVSKTVAAGTTIMDTHNPLLDSILSKKYEEAAKVGVNIYFDLCDLKRMPFDSMDMVIVLSNLLDNATRAAAQALPPEVHVRIRKTPEEYLISVRNRVQEDLLLEEGKLPGTTKKESGHGMGLANVQDVLRKYGAEYTVSCRDRWFRFTCAIPCAVHDMSTDNL</sequence>
<comment type="caution">
    <text evidence="3">The sequence shown here is derived from an EMBL/GenBank/DDBJ whole genome shotgun (WGS) entry which is preliminary data.</text>
</comment>
<accession>E2ZHY3</accession>
<feature type="transmembrane region" description="Helical" evidence="1">
    <location>
        <begin position="192"/>
        <end position="212"/>
    </location>
</feature>
<dbReference type="Gene3D" id="3.30.565.10">
    <property type="entry name" value="Histidine kinase-like ATPase, C-terminal domain"/>
    <property type="match status" value="1"/>
</dbReference>
<feature type="transmembrane region" description="Helical" evidence="1">
    <location>
        <begin position="160"/>
        <end position="180"/>
    </location>
</feature>
<keyword evidence="3" id="KW-0418">Kinase</keyword>
<feature type="transmembrane region" description="Helical" evidence="1">
    <location>
        <begin position="128"/>
        <end position="148"/>
    </location>
</feature>
<dbReference type="HOGENOM" id="CLU_637354_0_0_9"/>
<dbReference type="EMBL" id="AECU01000106">
    <property type="protein sequence ID" value="EFQ07211.1"/>
    <property type="molecule type" value="Genomic_DNA"/>
</dbReference>
<dbReference type="STRING" id="748224.HMPREF9436_01273"/>
<dbReference type="SUPFAM" id="SSF55874">
    <property type="entry name" value="ATPase domain of HSP90 chaperone/DNA topoisomerase II/histidine kinase"/>
    <property type="match status" value="1"/>
</dbReference>
<dbReference type="CDD" id="cd16935">
    <property type="entry name" value="HATPase_AgrC-ComD-like"/>
    <property type="match status" value="1"/>
</dbReference>
<dbReference type="eggNOG" id="COG3290">
    <property type="taxonomic scope" value="Bacteria"/>
</dbReference>
<dbReference type="AlphaFoldDB" id="E2ZHY3"/>
<keyword evidence="1" id="KW-1133">Transmembrane helix</keyword>
<reference evidence="3 4" key="1">
    <citation type="submission" date="2010-08" db="EMBL/GenBank/DDBJ databases">
        <authorList>
            <person name="Weinstock G."/>
            <person name="Sodergren E."/>
            <person name="Clifton S."/>
            <person name="Fulton L."/>
            <person name="Fulton B."/>
            <person name="Courtney L."/>
            <person name="Fronick C."/>
            <person name="Harrison M."/>
            <person name="Strong C."/>
            <person name="Farmer C."/>
            <person name="Delahaunty K."/>
            <person name="Markovic C."/>
            <person name="Hall O."/>
            <person name="Minx P."/>
            <person name="Tomlinson C."/>
            <person name="Mitreva M."/>
            <person name="Hou S."/>
            <person name="Chen J."/>
            <person name="Wollam A."/>
            <person name="Pepin K.H."/>
            <person name="Johnson M."/>
            <person name="Bhonagiri V."/>
            <person name="Zhang X."/>
            <person name="Suruliraj S."/>
            <person name="Warren W."/>
            <person name="Chinwalla A."/>
            <person name="Mardis E.R."/>
            <person name="Wilson R.K."/>
        </authorList>
    </citation>
    <scope>NUCLEOTIDE SEQUENCE [LARGE SCALE GENOMIC DNA]</scope>
    <source>
        <strain evidence="3 4">KLE1255</strain>
    </source>
</reference>
<keyword evidence="1" id="KW-0812">Transmembrane</keyword>
<feature type="domain" description="Histidine kinase/HSP90-like ATPase" evidence="2">
    <location>
        <begin position="324"/>
        <end position="429"/>
    </location>
</feature>
<name>E2ZHY3_9FIRM</name>
<evidence type="ECO:0000256" key="1">
    <source>
        <dbReference type="SAM" id="Phobius"/>
    </source>
</evidence>